<dbReference type="EMBL" id="JAWQEG010000199">
    <property type="protein sequence ID" value="KAK3893575.1"/>
    <property type="molecule type" value="Genomic_DNA"/>
</dbReference>
<reference evidence="3" key="1">
    <citation type="submission" date="2023-10" db="EMBL/GenBank/DDBJ databases">
        <title>Genome assemblies of two species of porcelain crab, Petrolisthes cinctipes and Petrolisthes manimaculis (Anomura: Porcellanidae).</title>
        <authorList>
            <person name="Angst P."/>
        </authorList>
    </citation>
    <scope>NUCLEOTIDE SEQUENCE</scope>
    <source>
        <strain evidence="3">PB745_01</strain>
        <tissue evidence="3">Gill</tissue>
    </source>
</reference>
<proteinExistence type="predicted"/>
<feature type="region of interest" description="Disordered" evidence="1">
    <location>
        <begin position="245"/>
        <end position="266"/>
    </location>
</feature>
<comment type="caution">
    <text evidence="3">The sequence shown here is derived from an EMBL/GenBank/DDBJ whole genome shotgun (WGS) entry which is preliminary data.</text>
</comment>
<dbReference type="EMBL" id="JAWQEG010000654">
    <property type="protein sequence ID" value="KAK3886998.1"/>
    <property type="molecule type" value="Genomic_DNA"/>
</dbReference>
<name>A0AAE1L5A6_PETCI</name>
<evidence type="ECO:0000313" key="3">
    <source>
        <dbReference type="EMBL" id="KAK3893575.1"/>
    </source>
</evidence>
<evidence type="ECO:0008006" key="5">
    <source>
        <dbReference type="Google" id="ProtNLM"/>
    </source>
</evidence>
<evidence type="ECO:0000313" key="4">
    <source>
        <dbReference type="Proteomes" id="UP001286313"/>
    </source>
</evidence>
<keyword evidence="4" id="KW-1185">Reference proteome</keyword>
<evidence type="ECO:0000256" key="1">
    <source>
        <dbReference type="SAM" id="MobiDB-lite"/>
    </source>
</evidence>
<dbReference type="Proteomes" id="UP001286313">
    <property type="component" value="Unassembled WGS sequence"/>
</dbReference>
<organism evidence="3 4">
    <name type="scientific">Petrolisthes cinctipes</name>
    <name type="common">Flat porcelain crab</name>
    <dbReference type="NCBI Taxonomy" id="88211"/>
    <lineage>
        <taxon>Eukaryota</taxon>
        <taxon>Metazoa</taxon>
        <taxon>Ecdysozoa</taxon>
        <taxon>Arthropoda</taxon>
        <taxon>Crustacea</taxon>
        <taxon>Multicrustacea</taxon>
        <taxon>Malacostraca</taxon>
        <taxon>Eumalacostraca</taxon>
        <taxon>Eucarida</taxon>
        <taxon>Decapoda</taxon>
        <taxon>Pleocyemata</taxon>
        <taxon>Anomura</taxon>
        <taxon>Galatheoidea</taxon>
        <taxon>Porcellanidae</taxon>
        <taxon>Petrolisthes</taxon>
    </lineage>
</organism>
<protein>
    <recommendedName>
        <fullName evidence="5">Reverse transcriptase</fullName>
    </recommendedName>
</protein>
<sequence length="266" mass="30621">MIEKACQELGLNVIARMTKAMAVNHLTPEENLKMQGAHIDWVSKHQCLGIWFEDNLDFKVETENLRESDINRIKVMRDITGTRTGADFSVLRLFYMHAVRSLFDYASPVLATFRPTHFQRLEVAQNKALRLMLGAPMWTRIANLQLETRIDPIAVRVGKNAACLVSHLSTRGRQEDLVNKITAAFLQRRDLFTSTTWIRKVTDISSRFGIAHILREGADCPSRDWKPRATWTPLNISFKYRAEGARNRNKHRATEQTSRASYLRPQ</sequence>
<gene>
    <name evidence="3" type="ORF">Pcinc_002640</name>
    <name evidence="2" type="ORF">Pcinc_008880</name>
</gene>
<accession>A0AAE1L5A6</accession>
<evidence type="ECO:0000313" key="2">
    <source>
        <dbReference type="EMBL" id="KAK3886998.1"/>
    </source>
</evidence>
<dbReference type="AlphaFoldDB" id="A0AAE1L5A6"/>